<sequence>MTTAVYVAHDSGAEYLSCCCCSAVDDSGGLNSTQICALLSSFSLFEEELGLRTKVSRSDGGKCIQFGRRKPRTGLQCFAVLKDTSSPSAEWFLDLVEKLVDMTLSPLCLEESSGASLRTLSKKHPKSVELRRALLSAMDRLHGWREEATPSELVSSSLAATLRNVERQVSSSFAYCATAWVQDGYTGLAWTDEGALVPGGGGGDGYSRRTIDACVVTAAASGEGGEYSDDGLVYSAHSVYLGDEFLEEGQDPDAALCSLHVFKPAAKLGTELALAMVCEGAKAFDVKRNVEFLTYVKTVLRDLAREVHNQ</sequence>
<organism evidence="1 2">
    <name type="scientific">Chloropicon primus</name>
    <dbReference type="NCBI Taxonomy" id="1764295"/>
    <lineage>
        <taxon>Eukaryota</taxon>
        <taxon>Viridiplantae</taxon>
        <taxon>Chlorophyta</taxon>
        <taxon>Chloropicophyceae</taxon>
        <taxon>Chloropicales</taxon>
        <taxon>Chloropicaceae</taxon>
        <taxon>Chloropicon</taxon>
    </lineage>
</organism>
<dbReference type="EMBL" id="CP031037">
    <property type="protein sequence ID" value="QDZ20366.1"/>
    <property type="molecule type" value="Genomic_DNA"/>
</dbReference>
<evidence type="ECO:0000313" key="2">
    <source>
        <dbReference type="Proteomes" id="UP000316726"/>
    </source>
</evidence>
<gene>
    <name evidence="1" type="ORF">A3770_04p28840</name>
</gene>
<accession>A0A5B8MIP8</accession>
<protein>
    <submittedName>
        <fullName evidence="1">Uncharacterized protein</fullName>
    </submittedName>
</protein>
<dbReference type="AlphaFoldDB" id="A0A5B8MIP8"/>
<name>A0A5B8MIP8_9CHLO</name>
<reference evidence="1 2" key="1">
    <citation type="submission" date="2018-07" db="EMBL/GenBank/DDBJ databases">
        <title>The complete nuclear genome of the prasinophyte Chloropicon primus (CCMP1205).</title>
        <authorList>
            <person name="Pombert J.-F."/>
            <person name="Otis C."/>
            <person name="Turmel M."/>
            <person name="Lemieux C."/>
        </authorList>
    </citation>
    <scope>NUCLEOTIDE SEQUENCE [LARGE SCALE GENOMIC DNA]</scope>
    <source>
        <strain evidence="1 2">CCMP1205</strain>
    </source>
</reference>
<proteinExistence type="predicted"/>
<dbReference type="Proteomes" id="UP000316726">
    <property type="component" value="Chromosome 4"/>
</dbReference>
<evidence type="ECO:0000313" key="1">
    <source>
        <dbReference type="EMBL" id="QDZ20366.1"/>
    </source>
</evidence>
<keyword evidence="2" id="KW-1185">Reference proteome</keyword>